<dbReference type="AlphaFoldDB" id="A0AAQ3WHY3"/>
<proteinExistence type="predicted"/>
<keyword evidence="1" id="KW-0812">Transmembrane</keyword>
<name>A0AAQ3WHY3_PASNO</name>
<sequence>MEPQVGVYFVGRPANYQPADVSEPKLRRGAWEGEYFVGRAPNYSLPPFEIPLVRAQERGYGERKHRLFACLRVSHLASLLKRTTHRATHICTGILAGCTPPTDQMEEQRKRCAAYSQKALVFAVTTFIAYLGSASASTRHMSFKVAMAAFLLAASTDFVSVKRTPKWGSLLTYHSCFLLVLLSYLLLISFNKAYGYALFPVPLPIVLALVRARKLGNTITEAAQDATTNDQVGHAPIARNGDDQDFDGIFNASAIIVTCGGFINIGLGLGRYVVGPDQVIAVSPVGYLFFFTVALGLYLMMATTVRNAALILHANKLSNVLLVLLLCTLTATWIHGVTLSANGSSQVSLTASLAVSLPSGGIPLDGKGKATSTQRIQAEGFEDATSTTTPRTIITIYAAGSKLAAVGSVAPEDEENSDHVEAAE</sequence>
<evidence type="ECO:0000313" key="3">
    <source>
        <dbReference type="Proteomes" id="UP001341281"/>
    </source>
</evidence>
<evidence type="ECO:0000256" key="1">
    <source>
        <dbReference type="SAM" id="Phobius"/>
    </source>
</evidence>
<gene>
    <name evidence="2" type="ORF">U9M48_011825</name>
</gene>
<evidence type="ECO:0000313" key="2">
    <source>
        <dbReference type="EMBL" id="WVZ62035.1"/>
    </source>
</evidence>
<reference evidence="2 3" key="1">
    <citation type="submission" date="2024-02" db="EMBL/GenBank/DDBJ databases">
        <title>High-quality chromosome-scale genome assembly of Pensacola bahiagrass (Paspalum notatum Flugge var. saurae).</title>
        <authorList>
            <person name="Vega J.M."/>
            <person name="Podio M."/>
            <person name="Orjuela J."/>
            <person name="Siena L.A."/>
            <person name="Pessino S.C."/>
            <person name="Combes M.C."/>
            <person name="Mariac C."/>
            <person name="Albertini E."/>
            <person name="Pupilli F."/>
            <person name="Ortiz J.P.A."/>
            <person name="Leblanc O."/>
        </authorList>
    </citation>
    <scope>NUCLEOTIDE SEQUENCE [LARGE SCALE GENOMIC DNA]</scope>
    <source>
        <strain evidence="2">R1</strain>
        <tissue evidence="2">Leaf</tissue>
    </source>
</reference>
<keyword evidence="1" id="KW-1133">Transmembrane helix</keyword>
<feature type="transmembrane region" description="Helical" evidence="1">
    <location>
        <begin position="249"/>
        <end position="273"/>
    </location>
</feature>
<keyword evidence="1" id="KW-0472">Membrane</keyword>
<feature type="transmembrane region" description="Helical" evidence="1">
    <location>
        <begin position="317"/>
        <end position="336"/>
    </location>
</feature>
<dbReference type="EMBL" id="CP144747">
    <property type="protein sequence ID" value="WVZ62035.1"/>
    <property type="molecule type" value="Genomic_DNA"/>
</dbReference>
<accession>A0AAQ3WHY3</accession>
<feature type="transmembrane region" description="Helical" evidence="1">
    <location>
        <begin position="193"/>
        <end position="210"/>
    </location>
</feature>
<protein>
    <submittedName>
        <fullName evidence="2">Uncharacterized protein</fullName>
    </submittedName>
</protein>
<organism evidence="2 3">
    <name type="scientific">Paspalum notatum var. saurae</name>
    <dbReference type="NCBI Taxonomy" id="547442"/>
    <lineage>
        <taxon>Eukaryota</taxon>
        <taxon>Viridiplantae</taxon>
        <taxon>Streptophyta</taxon>
        <taxon>Embryophyta</taxon>
        <taxon>Tracheophyta</taxon>
        <taxon>Spermatophyta</taxon>
        <taxon>Magnoliopsida</taxon>
        <taxon>Liliopsida</taxon>
        <taxon>Poales</taxon>
        <taxon>Poaceae</taxon>
        <taxon>PACMAD clade</taxon>
        <taxon>Panicoideae</taxon>
        <taxon>Andropogonodae</taxon>
        <taxon>Paspaleae</taxon>
        <taxon>Paspalinae</taxon>
        <taxon>Paspalum</taxon>
    </lineage>
</organism>
<feature type="transmembrane region" description="Helical" evidence="1">
    <location>
        <begin position="142"/>
        <end position="160"/>
    </location>
</feature>
<dbReference type="Proteomes" id="UP001341281">
    <property type="component" value="Chromosome 03"/>
</dbReference>
<feature type="transmembrane region" description="Helical" evidence="1">
    <location>
        <begin position="285"/>
        <end position="305"/>
    </location>
</feature>
<keyword evidence="3" id="KW-1185">Reference proteome</keyword>
<feature type="transmembrane region" description="Helical" evidence="1">
    <location>
        <begin position="167"/>
        <end position="187"/>
    </location>
</feature>
<feature type="transmembrane region" description="Helical" evidence="1">
    <location>
        <begin position="119"/>
        <end position="136"/>
    </location>
</feature>